<dbReference type="Pfam" id="PF00814">
    <property type="entry name" value="TsaD"/>
    <property type="match status" value="1"/>
</dbReference>
<dbReference type="PANTHER" id="PTHR11735">
    <property type="entry name" value="TRNA N6-ADENOSINE THREONYLCARBAMOYLTRANSFERASE"/>
    <property type="match status" value="1"/>
</dbReference>
<dbReference type="OrthoDB" id="9809995at2"/>
<dbReference type="EMBL" id="FOKA01000005">
    <property type="protein sequence ID" value="SFB03117.1"/>
    <property type="molecule type" value="Genomic_DNA"/>
</dbReference>
<reference evidence="3 4" key="1">
    <citation type="submission" date="2016-10" db="EMBL/GenBank/DDBJ databases">
        <authorList>
            <person name="de Groot N.N."/>
        </authorList>
    </citation>
    <scope>NUCLEOTIDE SEQUENCE [LARGE SCALE GENOMIC DNA]</scope>
    <source>
        <strain evidence="3 4">CGMCC 4.6945</strain>
    </source>
</reference>
<protein>
    <submittedName>
        <fullName evidence="3">tRNA threonylcarbamoyladenosine biosynthesis protein TsaB</fullName>
    </submittedName>
</protein>
<feature type="compositionally biased region" description="Low complexity" evidence="1">
    <location>
        <begin position="141"/>
        <end position="159"/>
    </location>
</feature>
<evidence type="ECO:0000259" key="2">
    <source>
        <dbReference type="Pfam" id="PF00814"/>
    </source>
</evidence>
<dbReference type="Proteomes" id="UP000199012">
    <property type="component" value="Unassembled WGS sequence"/>
</dbReference>
<dbReference type="NCBIfam" id="TIGR03725">
    <property type="entry name" value="T6A_YeaZ"/>
    <property type="match status" value="1"/>
</dbReference>
<proteinExistence type="predicted"/>
<dbReference type="GO" id="GO:0002949">
    <property type="term" value="P:tRNA threonylcarbamoyladenosine modification"/>
    <property type="evidence" value="ECO:0007669"/>
    <property type="project" value="InterPro"/>
</dbReference>
<dbReference type="Gene3D" id="3.30.420.40">
    <property type="match status" value="2"/>
</dbReference>
<dbReference type="InterPro" id="IPR022496">
    <property type="entry name" value="T6A_TsaB"/>
</dbReference>
<dbReference type="RefSeq" id="WP_090032010.1">
    <property type="nucleotide sequence ID" value="NZ_BONM01000025.1"/>
</dbReference>
<sequence>MPVLALDTSAAVAVAVTDDAGTALAVRAVTAQRHHAELLAPLVAEALAAAGLTPRDLTALAVGTGPAPFTGLRVGLVTARTLGLALGLPVHGVPSLDALALRALEAAGAGGDDGDDEDVDVLAVTDARRREVYAGRYRRGPGWSAGASGPASDGTSGDPLLRVDGPSVGPAAALLTAGGDAPDAGRRVLVVGRGALTDPVLAEAAVPELAVRPELLDPDPVALARLALTRAAAGQEQPTEPLYLRRPDAVPPNERKRVLA</sequence>
<dbReference type="InterPro" id="IPR043129">
    <property type="entry name" value="ATPase_NBD"/>
</dbReference>
<dbReference type="STRING" id="988821.SAMN05421867_105216"/>
<feature type="compositionally biased region" description="Basic and acidic residues" evidence="1">
    <location>
        <begin position="243"/>
        <end position="260"/>
    </location>
</feature>
<dbReference type="SUPFAM" id="SSF53067">
    <property type="entry name" value="Actin-like ATPase domain"/>
    <property type="match status" value="2"/>
</dbReference>
<dbReference type="AlphaFoldDB" id="A0A1I0XR34"/>
<evidence type="ECO:0000313" key="4">
    <source>
        <dbReference type="Proteomes" id="UP000199012"/>
    </source>
</evidence>
<evidence type="ECO:0000313" key="3">
    <source>
        <dbReference type="EMBL" id="SFB03117.1"/>
    </source>
</evidence>
<organism evidence="3 4">
    <name type="scientific">Cellulomonas marina</name>
    <dbReference type="NCBI Taxonomy" id="988821"/>
    <lineage>
        <taxon>Bacteria</taxon>
        <taxon>Bacillati</taxon>
        <taxon>Actinomycetota</taxon>
        <taxon>Actinomycetes</taxon>
        <taxon>Micrococcales</taxon>
        <taxon>Cellulomonadaceae</taxon>
        <taxon>Cellulomonas</taxon>
    </lineage>
</organism>
<evidence type="ECO:0000256" key="1">
    <source>
        <dbReference type="SAM" id="MobiDB-lite"/>
    </source>
</evidence>
<keyword evidence="4" id="KW-1185">Reference proteome</keyword>
<gene>
    <name evidence="3" type="ORF">SAMN05421867_105216</name>
</gene>
<dbReference type="GO" id="GO:0005829">
    <property type="term" value="C:cytosol"/>
    <property type="evidence" value="ECO:0007669"/>
    <property type="project" value="TreeGrafter"/>
</dbReference>
<accession>A0A1I0XR34</accession>
<name>A0A1I0XR34_9CELL</name>
<feature type="domain" description="Gcp-like" evidence="2">
    <location>
        <begin position="30"/>
        <end position="151"/>
    </location>
</feature>
<feature type="region of interest" description="Disordered" evidence="1">
    <location>
        <begin position="141"/>
        <end position="165"/>
    </location>
</feature>
<feature type="region of interest" description="Disordered" evidence="1">
    <location>
        <begin position="231"/>
        <end position="260"/>
    </location>
</feature>
<dbReference type="PANTHER" id="PTHR11735:SF11">
    <property type="entry name" value="TRNA THREONYLCARBAMOYLADENOSINE BIOSYNTHESIS PROTEIN TSAB"/>
    <property type="match status" value="1"/>
</dbReference>
<dbReference type="InterPro" id="IPR000905">
    <property type="entry name" value="Gcp-like_dom"/>
</dbReference>